<dbReference type="EMBL" id="JASPKY010000148">
    <property type="protein sequence ID" value="KAK9730393.1"/>
    <property type="molecule type" value="Genomic_DNA"/>
</dbReference>
<keyword evidence="2" id="KW-1185">Reference proteome</keyword>
<evidence type="ECO:0000313" key="2">
    <source>
        <dbReference type="Proteomes" id="UP001458880"/>
    </source>
</evidence>
<evidence type="ECO:0000313" key="1">
    <source>
        <dbReference type="EMBL" id="KAK9730393.1"/>
    </source>
</evidence>
<comment type="caution">
    <text evidence="1">The sequence shown here is derived from an EMBL/GenBank/DDBJ whole genome shotgun (WGS) entry which is preliminary data.</text>
</comment>
<protein>
    <submittedName>
        <fullName evidence="1">Uncharacterized protein</fullName>
    </submittedName>
</protein>
<organism evidence="1 2">
    <name type="scientific">Popillia japonica</name>
    <name type="common">Japanese beetle</name>
    <dbReference type="NCBI Taxonomy" id="7064"/>
    <lineage>
        <taxon>Eukaryota</taxon>
        <taxon>Metazoa</taxon>
        <taxon>Ecdysozoa</taxon>
        <taxon>Arthropoda</taxon>
        <taxon>Hexapoda</taxon>
        <taxon>Insecta</taxon>
        <taxon>Pterygota</taxon>
        <taxon>Neoptera</taxon>
        <taxon>Endopterygota</taxon>
        <taxon>Coleoptera</taxon>
        <taxon>Polyphaga</taxon>
        <taxon>Scarabaeiformia</taxon>
        <taxon>Scarabaeidae</taxon>
        <taxon>Rutelinae</taxon>
        <taxon>Popillia</taxon>
    </lineage>
</organism>
<proteinExistence type="predicted"/>
<reference evidence="1 2" key="1">
    <citation type="journal article" date="2024" name="BMC Genomics">
        <title>De novo assembly and annotation of Popillia japonica's genome with initial clues to its potential as an invasive pest.</title>
        <authorList>
            <person name="Cucini C."/>
            <person name="Boschi S."/>
            <person name="Funari R."/>
            <person name="Cardaioli E."/>
            <person name="Iannotti N."/>
            <person name="Marturano G."/>
            <person name="Paoli F."/>
            <person name="Bruttini M."/>
            <person name="Carapelli A."/>
            <person name="Frati F."/>
            <person name="Nardi F."/>
        </authorList>
    </citation>
    <scope>NUCLEOTIDE SEQUENCE [LARGE SCALE GENOMIC DNA]</scope>
    <source>
        <strain evidence="1">DMR45628</strain>
    </source>
</reference>
<accession>A0AAW1L8P8</accession>
<dbReference type="Proteomes" id="UP001458880">
    <property type="component" value="Unassembled WGS sequence"/>
</dbReference>
<sequence>MDESKFFHRKYHRGQWREGHWGFGGIERGSGKCYLVKVTNRAAETLLAKIRRGRRGVKSKSLGRTTDIPLEQEMLIAESIKTMEKWGFGLSRREVFDMVGEFVKANGLKARFKNGIPGEDWFIMDEAGREISDITEGVWTIVKFPEKKLLNIMLDEFYPETVTLNLMKNNNVSLLQKPGEFYCGVCNKNIGVAENTHKCFTHFANISLGFAKNVAVGVGVSTDTTVAAGTDDIADGSTDDIVEETELL</sequence>
<gene>
    <name evidence="1" type="ORF">QE152_g15263</name>
</gene>
<dbReference type="AlphaFoldDB" id="A0AAW1L8P8"/>
<name>A0AAW1L8P8_POPJA</name>